<accession>W4GYZ6</accession>
<dbReference type="EMBL" id="KI913118">
    <property type="protein sequence ID" value="ETV84960.1"/>
    <property type="molecule type" value="Genomic_DNA"/>
</dbReference>
<dbReference type="RefSeq" id="XP_009824978.1">
    <property type="nucleotide sequence ID" value="XM_009826676.1"/>
</dbReference>
<gene>
    <name evidence="1" type="ORF">H257_02855</name>
</gene>
<protein>
    <submittedName>
        <fullName evidence="1">Uncharacterized protein</fullName>
    </submittedName>
</protein>
<reference evidence="1" key="1">
    <citation type="submission" date="2013-12" db="EMBL/GenBank/DDBJ databases">
        <title>The Genome Sequence of Aphanomyces astaci APO3.</title>
        <authorList>
            <consortium name="The Broad Institute Genomics Platform"/>
            <person name="Russ C."/>
            <person name="Tyler B."/>
            <person name="van West P."/>
            <person name="Dieguez-Uribeondo J."/>
            <person name="Young S.K."/>
            <person name="Zeng Q."/>
            <person name="Gargeya S."/>
            <person name="Fitzgerald M."/>
            <person name="Abouelleil A."/>
            <person name="Alvarado L."/>
            <person name="Chapman S.B."/>
            <person name="Gainer-Dewar J."/>
            <person name="Goldberg J."/>
            <person name="Griggs A."/>
            <person name="Gujja S."/>
            <person name="Hansen M."/>
            <person name="Howarth C."/>
            <person name="Imamovic A."/>
            <person name="Ireland A."/>
            <person name="Larimer J."/>
            <person name="McCowan C."/>
            <person name="Murphy C."/>
            <person name="Pearson M."/>
            <person name="Poon T.W."/>
            <person name="Priest M."/>
            <person name="Roberts A."/>
            <person name="Saif S."/>
            <person name="Shea T."/>
            <person name="Sykes S."/>
            <person name="Wortman J."/>
            <person name="Nusbaum C."/>
            <person name="Birren B."/>
        </authorList>
    </citation>
    <scope>NUCLEOTIDE SEQUENCE [LARGE SCALE GENOMIC DNA]</scope>
    <source>
        <strain evidence="1">APO3</strain>
    </source>
</reference>
<dbReference type="VEuPathDB" id="FungiDB:H257_02855"/>
<dbReference type="GeneID" id="20804851"/>
<proteinExistence type="predicted"/>
<organism evidence="1">
    <name type="scientific">Aphanomyces astaci</name>
    <name type="common">Crayfish plague agent</name>
    <dbReference type="NCBI Taxonomy" id="112090"/>
    <lineage>
        <taxon>Eukaryota</taxon>
        <taxon>Sar</taxon>
        <taxon>Stramenopiles</taxon>
        <taxon>Oomycota</taxon>
        <taxon>Saprolegniomycetes</taxon>
        <taxon>Saprolegniales</taxon>
        <taxon>Verrucalvaceae</taxon>
        <taxon>Aphanomyces</taxon>
    </lineage>
</organism>
<name>W4GYZ6_APHAT</name>
<evidence type="ECO:0000313" key="1">
    <source>
        <dbReference type="EMBL" id="ETV84960.1"/>
    </source>
</evidence>
<sequence>MAEEVDYTISEHEMEQLASMPPPSQADAFPLVDLGEDTLPVLMAWVDSFETCLFGPICLITALPTSYSRTVHQHAVEMSALALRLHRERQRYQFLTCLSRHMYAITTLLAGMPTPRRAQQWILRMEARVASLAYLLHHVRPGDDFGSLGVFAPSHFVSQSAYLPHLKTFQDLWWSPL</sequence>
<dbReference type="AlphaFoldDB" id="W4GYZ6"/>